<keyword evidence="3" id="KW-1185">Reference proteome</keyword>
<dbReference type="AlphaFoldDB" id="A0AAV7J9C9"/>
<name>A0AAV7J9C9_COTGL</name>
<evidence type="ECO:0000256" key="1">
    <source>
        <dbReference type="SAM" id="Phobius"/>
    </source>
</evidence>
<feature type="transmembrane region" description="Helical" evidence="1">
    <location>
        <begin position="77"/>
        <end position="100"/>
    </location>
</feature>
<accession>A0AAV7J9C9</accession>
<keyword evidence="1" id="KW-0812">Transmembrane</keyword>
<dbReference type="EMBL" id="JAHXZJ010000001">
    <property type="protein sequence ID" value="KAH0568952.1"/>
    <property type="molecule type" value="Genomic_DNA"/>
</dbReference>
<gene>
    <name evidence="2" type="ORF">KQX54_021651</name>
</gene>
<comment type="caution">
    <text evidence="2">The sequence shown here is derived from an EMBL/GenBank/DDBJ whole genome shotgun (WGS) entry which is preliminary data.</text>
</comment>
<keyword evidence="1" id="KW-1133">Transmembrane helix</keyword>
<proteinExistence type="predicted"/>
<sequence length="120" mass="13827">MKIELMDCEENKIAYGTCRNRPIFLDALPRTVSSRLSTFVECYEDSEDAIWPTTHARKKYIKTKTEDEKEKENKSGAAGSILLLNLPYFISYFLSLYLLFTSLRSVFIIGKSILNFITPN</sequence>
<protein>
    <submittedName>
        <fullName evidence="2">Uncharacterized protein</fullName>
    </submittedName>
</protein>
<keyword evidence="1" id="KW-0472">Membrane</keyword>
<organism evidence="2 3">
    <name type="scientific">Cotesia glomerata</name>
    <name type="common">Lepidopteran parasitic wasp</name>
    <name type="synonym">Apanteles glomeratus</name>
    <dbReference type="NCBI Taxonomy" id="32391"/>
    <lineage>
        <taxon>Eukaryota</taxon>
        <taxon>Metazoa</taxon>
        <taxon>Ecdysozoa</taxon>
        <taxon>Arthropoda</taxon>
        <taxon>Hexapoda</taxon>
        <taxon>Insecta</taxon>
        <taxon>Pterygota</taxon>
        <taxon>Neoptera</taxon>
        <taxon>Endopterygota</taxon>
        <taxon>Hymenoptera</taxon>
        <taxon>Apocrita</taxon>
        <taxon>Ichneumonoidea</taxon>
        <taxon>Braconidae</taxon>
        <taxon>Microgastrinae</taxon>
        <taxon>Cotesia</taxon>
    </lineage>
</organism>
<evidence type="ECO:0000313" key="3">
    <source>
        <dbReference type="Proteomes" id="UP000826195"/>
    </source>
</evidence>
<reference evidence="2 3" key="1">
    <citation type="journal article" date="2021" name="J. Hered.">
        <title>A chromosome-level genome assembly of the parasitoid wasp, Cotesia glomerata (Hymenoptera: Braconidae).</title>
        <authorList>
            <person name="Pinto B.J."/>
            <person name="Weis J.J."/>
            <person name="Gamble T."/>
            <person name="Ode P.J."/>
            <person name="Paul R."/>
            <person name="Zaspel J.M."/>
        </authorList>
    </citation>
    <scope>NUCLEOTIDE SEQUENCE [LARGE SCALE GENOMIC DNA]</scope>
    <source>
        <strain evidence="2">CgM1</strain>
    </source>
</reference>
<evidence type="ECO:0000313" key="2">
    <source>
        <dbReference type="EMBL" id="KAH0568952.1"/>
    </source>
</evidence>
<dbReference type="Proteomes" id="UP000826195">
    <property type="component" value="Unassembled WGS sequence"/>
</dbReference>